<evidence type="ECO:0000313" key="12">
    <source>
        <dbReference type="EMBL" id="SVC84767.1"/>
    </source>
</evidence>
<dbReference type="InterPro" id="IPR036412">
    <property type="entry name" value="HAD-like_sf"/>
</dbReference>
<dbReference type="GO" id="GO:0019143">
    <property type="term" value="F:3-deoxy-manno-octulosonate-8-phosphatase activity"/>
    <property type="evidence" value="ECO:0007669"/>
    <property type="project" value="UniProtKB-EC"/>
</dbReference>
<dbReference type="GO" id="GO:0009103">
    <property type="term" value="P:lipopolysaccharide biosynthetic process"/>
    <property type="evidence" value="ECO:0007669"/>
    <property type="project" value="UniProtKB-KW"/>
</dbReference>
<dbReference type="Gene3D" id="3.40.50.1000">
    <property type="entry name" value="HAD superfamily/HAD-like"/>
    <property type="match status" value="1"/>
</dbReference>
<dbReference type="SFLD" id="SFLDG01136">
    <property type="entry name" value="C1.6:_Phosphoserine_Phosphatas"/>
    <property type="match status" value="1"/>
</dbReference>
<evidence type="ECO:0000256" key="11">
    <source>
        <dbReference type="ARBA" id="ARBA00031051"/>
    </source>
</evidence>
<dbReference type="CDD" id="cd01630">
    <property type="entry name" value="HAD_KDO-like"/>
    <property type="match status" value="1"/>
</dbReference>
<evidence type="ECO:0000256" key="4">
    <source>
        <dbReference type="ARBA" id="ARBA00011881"/>
    </source>
</evidence>
<dbReference type="EMBL" id="UINC01114454">
    <property type="protein sequence ID" value="SVC84767.1"/>
    <property type="molecule type" value="Genomic_DNA"/>
</dbReference>
<dbReference type="InterPro" id="IPR023214">
    <property type="entry name" value="HAD_sf"/>
</dbReference>
<keyword evidence="9" id="KW-0460">Magnesium</keyword>
<evidence type="ECO:0000256" key="5">
    <source>
        <dbReference type="ARBA" id="ARBA00013066"/>
    </source>
</evidence>
<dbReference type="PIRSF" id="PIRSF006118">
    <property type="entry name" value="KDO8-P_Ptase"/>
    <property type="match status" value="1"/>
</dbReference>
<organism evidence="12">
    <name type="scientific">marine metagenome</name>
    <dbReference type="NCBI Taxonomy" id="408172"/>
    <lineage>
        <taxon>unclassified sequences</taxon>
        <taxon>metagenomes</taxon>
        <taxon>ecological metagenomes</taxon>
    </lineage>
</organism>
<keyword evidence="7" id="KW-0479">Metal-binding</keyword>
<keyword evidence="8" id="KW-0378">Hydrolase</keyword>
<keyword evidence="10" id="KW-0448">Lipopolysaccharide biosynthesis</keyword>
<dbReference type="Pfam" id="PF08282">
    <property type="entry name" value="Hydrolase_3"/>
    <property type="match status" value="1"/>
</dbReference>
<dbReference type="InterPro" id="IPR010023">
    <property type="entry name" value="KdsC_fam"/>
</dbReference>
<evidence type="ECO:0000256" key="10">
    <source>
        <dbReference type="ARBA" id="ARBA00022985"/>
    </source>
</evidence>
<gene>
    <name evidence="12" type="ORF">METZ01_LOCUS337621</name>
</gene>
<evidence type="ECO:0000256" key="9">
    <source>
        <dbReference type="ARBA" id="ARBA00022842"/>
    </source>
</evidence>
<dbReference type="InterPro" id="IPR050793">
    <property type="entry name" value="CMP-NeuNAc_synthase"/>
</dbReference>
<dbReference type="GO" id="GO:0008781">
    <property type="term" value="F:N-acylneuraminate cytidylyltransferase activity"/>
    <property type="evidence" value="ECO:0007669"/>
    <property type="project" value="TreeGrafter"/>
</dbReference>
<dbReference type="AlphaFoldDB" id="A0A382QID9"/>
<comment type="catalytic activity">
    <reaction evidence="1">
        <text>3-deoxy-alpha-D-manno-2-octulosonate-8-phosphate + H2O = 3-deoxy-alpha-D-manno-oct-2-ulosonate + phosphate</text>
        <dbReference type="Rhea" id="RHEA:11500"/>
        <dbReference type="ChEBI" id="CHEBI:15377"/>
        <dbReference type="ChEBI" id="CHEBI:43474"/>
        <dbReference type="ChEBI" id="CHEBI:85985"/>
        <dbReference type="ChEBI" id="CHEBI:85986"/>
        <dbReference type="EC" id="3.1.3.45"/>
    </reaction>
</comment>
<dbReference type="GO" id="GO:0046872">
    <property type="term" value="F:metal ion binding"/>
    <property type="evidence" value="ECO:0007669"/>
    <property type="project" value="UniProtKB-KW"/>
</dbReference>
<evidence type="ECO:0000256" key="1">
    <source>
        <dbReference type="ARBA" id="ARBA00000898"/>
    </source>
</evidence>
<evidence type="ECO:0000256" key="3">
    <source>
        <dbReference type="ARBA" id="ARBA00005893"/>
    </source>
</evidence>
<evidence type="ECO:0000256" key="6">
    <source>
        <dbReference type="ARBA" id="ARBA00020092"/>
    </source>
</evidence>
<reference evidence="12" key="1">
    <citation type="submission" date="2018-05" db="EMBL/GenBank/DDBJ databases">
        <authorList>
            <person name="Lanie J.A."/>
            <person name="Ng W.-L."/>
            <person name="Kazmierczak K.M."/>
            <person name="Andrzejewski T.M."/>
            <person name="Davidsen T.M."/>
            <person name="Wayne K.J."/>
            <person name="Tettelin H."/>
            <person name="Glass J.I."/>
            <person name="Rusch D."/>
            <person name="Podicherti R."/>
            <person name="Tsui H.-C.T."/>
            <person name="Winkler M.E."/>
        </authorList>
    </citation>
    <scope>NUCLEOTIDE SEQUENCE</scope>
</reference>
<name>A0A382QID9_9ZZZZ</name>
<accession>A0A382QID9</accession>
<dbReference type="PANTHER" id="PTHR21485:SF6">
    <property type="entry name" value="N-ACYLNEURAMINATE CYTIDYLYLTRANSFERASE-RELATED"/>
    <property type="match status" value="1"/>
</dbReference>
<comment type="similarity">
    <text evidence="3">Belongs to the KdsC family.</text>
</comment>
<dbReference type="SFLD" id="SFLDG01138">
    <property type="entry name" value="C1.6.2:_Deoxy-d-mannose-octulo"/>
    <property type="match status" value="1"/>
</dbReference>
<comment type="cofactor">
    <cofactor evidence="2">
        <name>Mg(2+)</name>
        <dbReference type="ChEBI" id="CHEBI:18420"/>
    </cofactor>
</comment>
<dbReference type="FunFam" id="3.40.50.1000:FF:000029">
    <property type="entry name" value="3-deoxy-D-manno-octulosonate 8-phosphate phosphatase KdsC"/>
    <property type="match status" value="1"/>
</dbReference>
<dbReference type="EC" id="3.1.3.45" evidence="5"/>
<dbReference type="NCBIfam" id="TIGR01670">
    <property type="entry name" value="KdsC-phosphatas"/>
    <property type="match status" value="1"/>
</dbReference>
<dbReference type="SUPFAM" id="SSF56784">
    <property type="entry name" value="HAD-like"/>
    <property type="match status" value="1"/>
</dbReference>
<proteinExistence type="inferred from homology"/>
<evidence type="ECO:0000256" key="2">
    <source>
        <dbReference type="ARBA" id="ARBA00001946"/>
    </source>
</evidence>
<sequence>MIISDVDGVITDGTIIKGEENLELKRFCVQDGTAVVMAKTAGFLLAFISGRYSKATEIRLKELKISDVYNGTLNKLIPYEELKKKYQLRDDEIAYIGDDLIDIPVMEKVGLPAAVYNAYPDVKEKAIFVTKTRGGEGAFREFIDWMLMELGTYKKCLEHLQINLVNDS</sequence>
<evidence type="ECO:0000256" key="7">
    <source>
        <dbReference type="ARBA" id="ARBA00022723"/>
    </source>
</evidence>
<dbReference type="SFLD" id="SFLDS00003">
    <property type="entry name" value="Haloacid_Dehalogenase"/>
    <property type="match status" value="1"/>
</dbReference>
<comment type="subunit">
    <text evidence="4">Homotetramer.</text>
</comment>
<protein>
    <recommendedName>
        <fullName evidence="6">3-deoxy-D-manno-octulosonate 8-phosphate phosphatase KdsC</fullName>
        <ecNumber evidence="5">3.1.3.45</ecNumber>
    </recommendedName>
    <alternativeName>
        <fullName evidence="11">KDO 8-P phosphatase</fullName>
    </alternativeName>
</protein>
<evidence type="ECO:0000256" key="8">
    <source>
        <dbReference type="ARBA" id="ARBA00022801"/>
    </source>
</evidence>
<dbReference type="PANTHER" id="PTHR21485">
    <property type="entry name" value="HAD SUPERFAMILY MEMBERS CMAS AND KDSC"/>
    <property type="match status" value="1"/>
</dbReference>